<dbReference type="EMBL" id="PRKQ01000005">
    <property type="protein sequence ID" value="PPB08886.1"/>
    <property type="molecule type" value="Genomic_DNA"/>
</dbReference>
<dbReference type="AlphaFoldDB" id="A0AAP8U686"/>
<sequence length="157" mass="17833">MTTFKWSAAFILILLPLTLLLTDYASHKITKTDADTATKQAALYSLKKGIQKGSLRDADLYPERVSIRFNESDANQAFEESMGMLKEDSKGSKMYVINPAERDESIGISNQPPMVAIRSNVVRDSVSGSYLSHFFKIRERYVIQSQRIAILEWKDTY</sequence>
<reference evidence="1 2" key="1">
    <citation type="submission" date="2018-02" db="EMBL/GenBank/DDBJ databases">
        <title>Comparative analysis of genomes of three Brevibacillus laterosporus strains producers of potent antimicrobials isolated from silage.</title>
        <authorList>
            <person name="Kojic M."/>
            <person name="Miljkovic M."/>
            <person name="Studholme D."/>
            <person name="Filipic B."/>
        </authorList>
    </citation>
    <scope>NUCLEOTIDE SEQUENCE [LARGE SCALE GENOMIC DNA]</scope>
    <source>
        <strain evidence="1 2">BGSP11</strain>
    </source>
</reference>
<comment type="caution">
    <text evidence="1">The sequence shown here is derived from an EMBL/GenBank/DDBJ whole genome shotgun (WGS) entry which is preliminary data.</text>
</comment>
<organism evidence="1 2">
    <name type="scientific">Brevibacillus laterosporus</name>
    <name type="common">Bacillus laterosporus</name>
    <dbReference type="NCBI Taxonomy" id="1465"/>
    <lineage>
        <taxon>Bacteria</taxon>
        <taxon>Bacillati</taxon>
        <taxon>Bacillota</taxon>
        <taxon>Bacilli</taxon>
        <taxon>Bacillales</taxon>
        <taxon>Paenibacillaceae</taxon>
        <taxon>Brevibacillus</taxon>
    </lineage>
</organism>
<name>A0AAP8U686_BRELA</name>
<evidence type="ECO:0000313" key="1">
    <source>
        <dbReference type="EMBL" id="PPB08886.1"/>
    </source>
</evidence>
<dbReference type="RefSeq" id="WP_104031185.1">
    <property type="nucleotide sequence ID" value="NZ_PRKQ01000005.1"/>
</dbReference>
<evidence type="ECO:0000313" key="2">
    <source>
        <dbReference type="Proteomes" id="UP000239759"/>
    </source>
</evidence>
<accession>A0AAP8U686</accession>
<proteinExistence type="predicted"/>
<dbReference type="Proteomes" id="UP000239759">
    <property type="component" value="Unassembled WGS sequence"/>
</dbReference>
<gene>
    <name evidence="1" type="ORF">C4A77_06260</name>
</gene>
<protein>
    <submittedName>
        <fullName evidence="1">Uncharacterized protein</fullName>
    </submittedName>
</protein>